<organism evidence="3">
    <name type="scientific">Salmonella enterica subsp. enterica serovar Saintpaul</name>
    <dbReference type="NCBI Taxonomy" id="90105"/>
    <lineage>
        <taxon>Bacteria</taxon>
        <taxon>Pseudomonadati</taxon>
        <taxon>Pseudomonadota</taxon>
        <taxon>Gammaproteobacteria</taxon>
        <taxon>Enterobacterales</taxon>
        <taxon>Enterobacteriaceae</taxon>
        <taxon>Salmonella</taxon>
    </lineage>
</organism>
<dbReference type="InterPro" id="IPR019110">
    <property type="entry name" value="Uncharacterised_RAQPRD"/>
</dbReference>
<reference evidence="3" key="1">
    <citation type="submission" date="2016-09" db="EMBL/GenBank/DDBJ databases">
        <title>Whole genome sequencing of Salmonella enterica.</title>
        <authorList>
            <person name="Bell R."/>
        </authorList>
    </citation>
    <scope>NUCLEOTIDE SEQUENCE [LARGE SCALE GENOMIC DNA]</scope>
    <source>
        <strain evidence="3">CFSAN044978</strain>
    </source>
</reference>
<protein>
    <submittedName>
        <fullName evidence="3">Integrative conjugative element protein, RAQPRD family</fullName>
    </submittedName>
</protein>
<evidence type="ECO:0000256" key="1">
    <source>
        <dbReference type="SAM" id="MobiDB-lite"/>
    </source>
</evidence>
<feature type="signal peptide" evidence="2">
    <location>
        <begin position="1"/>
        <end position="26"/>
    </location>
</feature>
<dbReference type="EMBL" id="MLZC01000024">
    <property type="protein sequence ID" value="OHG59503.1"/>
    <property type="molecule type" value="Genomic_DNA"/>
</dbReference>
<comment type="caution">
    <text evidence="3">The sequence shown here is derived from an EMBL/GenBank/DDBJ whole genome shotgun (WGS) entry which is preliminary data.</text>
</comment>
<evidence type="ECO:0000313" key="3">
    <source>
        <dbReference type="EMBL" id="OHG59503.1"/>
    </source>
</evidence>
<accession>A0A1S0Z7S7</accession>
<dbReference type="AlphaFoldDB" id="A0A1S0Z7S7"/>
<proteinExistence type="predicted"/>
<feature type="region of interest" description="Disordered" evidence="1">
    <location>
        <begin position="86"/>
        <end position="107"/>
    </location>
</feature>
<feature type="chain" id="PRO_5030032985" evidence="2">
    <location>
        <begin position="27"/>
        <end position="107"/>
    </location>
</feature>
<gene>
    <name evidence="3" type="ORF">A7T00_29190</name>
</gene>
<name>A0A1S0Z7S7_SALET</name>
<sequence>MYHVTRLALKGVLLMSCSCLPVIAQASEKDELAQVIRQLDQVQASLERARALSAQSADDGRFYFDYVRASQDIVSMKQGISHYLDPSRAQPRDVAAVEGHYRQERAQ</sequence>
<keyword evidence="2" id="KW-0732">Signal</keyword>
<dbReference type="Pfam" id="PF09686">
    <property type="entry name" value="Plasmid_RAQPRD"/>
    <property type="match status" value="1"/>
</dbReference>
<dbReference type="NCBIfam" id="TIGR01690">
    <property type="entry name" value="ICE_RAQPRD"/>
    <property type="match status" value="1"/>
</dbReference>
<evidence type="ECO:0000256" key="2">
    <source>
        <dbReference type="SAM" id="SignalP"/>
    </source>
</evidence>